<accession>A0AB34JGX3</accession>
<dbReference type="EMBL" id="JBGBPQ010000008">
    <property type="protein sequence ID" value="KAL1520788.1"/>
    <property type="molecule type" value="Genomic_DNA"/>
</dbReference>
<comment type="caution">
    <text evidence="2">The sequence shown here is derived from an EMBL/GenBank/DDBJ whole genome shotgun (WGS) entry which is preliminary data.</text>
</comment>
<evidence type="ECO:0000313" key="3">
    <source>
        <dbReference type="Proteomes" id="UP001515480"/>
    </source>
</evidence>
<dbReference type="AlphaFoldDB" id="A0AB34JGX3"/>
<protein>
    <submittedName>
        <fullName evidence="2">Uncharacterized protein</fullName>
    </submittedName>
</protein>
<dbReference type="Proteomes" id="UP001515480">
    <property type="component" value="Unassembled WGS sequence"/>
</dbReference>
<name>A0AB34JGX3_PRYPA</name>
<feature type="region of interest" description="Disordered" evidence="1">
    <location>
        <begin position="36"/>
        <end position="57"/>
    </location>
</feature>
<keyword evidence="3" id="KW-1185">Reference proteome</keyword>
<evidence type="ECO:0000256" key="1">
    <source>
        <dbReference type="SAM" id="MobiDB-lite"/>
    </source>
</evidence>
<evidence type="ECO:0000313" key="2">
    <source>
        <dbReference type="EMBL" id="KAL1520788.1"/>
    </source>
</evidence>
<proteinExistence type="predicted"/>
<organism evidence="2 3">
    <name type="scientific">Prymnesium parvum</name>
    <name type="common">Toxic golden alga</name>
    <dbReference type="NCBI Taxonomy" id="97485"/>
    <lineage>
        <taxon>Eukaryota</taxon>
        <taxon>Haptista</taxon>
        <taxon>Haptophyta</taxon>
        <taxon>Prymnesiophyceae</taxon>
        <taxon>Prymnesiales</taxon>
        <taxon>Prymnesiaceae</taxon>
        <taxon>Prymnesium</taxon>
    </lineage>
</organism>
<feature type="compositionally biased region" description="Polar residues" evidence="1">
    <location>
        <begin position="36"/>
        <end position="49"/>
    </location>
</feature>
<reference evidence="2 3" key="1">
    <citation type="journal article" date="2024" name="Science">
        <title>Giant polyketide synthase enzymes in the biosynthesis of giant marine polyether toxins.</title>
        <authorList>
            <person name="Fallon T.R."/>
            <person name="Shende V.V."/>
            <person name="Wierzbicki I.H."/>
            <person name="Pendleton A.L."/>
            <person name="Watervoot N.F."/>
            <person name="Auber R.P."/>
            <person name="Gonzalez D.J."/>
            <person name="Wisecaver J.H."/>
            <person name="Moore B.S."/>
        </authorList>
    </citation>
    <scope>NUCLEOTIDE SEQUENCE [LARGE SCALE GENOMIC DNA]</scope>
    <source>
        <strain evidence="2 3">12B1</strain>
    </source>
</reference>
<gene>
    <name evidence="2" type="ORF">AB1Y20_022352</name>
</gene>
<sequence>MVFSPPTATLVRLSSLTRKGVYPQECEPTRTPLTQTVVSRNDPSKSSQIAEPCHSRGSRKVFRYHSTCRGR</sequence>